<reference evidence="2" key="1">
    <citation type="journal article" date="2023" name="Nat. Plants">
        <title>Single-cell RNA sequencing provides a high-resolution roadmap for understanding the multicellular compartmentation of specialized metabolism.</title>
        <authorList>
            <person name="Sun S."/>
            <person name="Shen X."/>
            <person name="Li Y."/>
            <person name="Li Y."/>
            <person name="Wang S."/>
            <person name="Li R."/>
            <person name="Zhang H."/>
            <person name="Shen G."/>
            <person name="Guo B."/>
            <person name="Wei J."/>
            <person name="Xu J."/>
            <person name="St-Pierre B."/>
            <person name="Chen S."/>
            <person name="Sun C."/>
        </authorList>
    </citation>
    <scope>NUCLEOTIDE SEQUENCE [LARGE SCALE GENOMIC DNA]</scope>
</reference>
<sequence>MSGRNNPYLKPHHRHHTLHDEIRDHHRQQVQARGRTHPSDLIEAREREIQVLLQDNQRLAATHVALKQELAAVDEELRHLISIAPKVKAENDARVREVYEKSLRAEAELRFIDEQTVELTQVRADIEKMTADGNDFTAKLREINEELVMVRTELEQFPAVEAEIEAMHKEIQRGRAAVEYEKKMQAQNLEQSQIMEKHVVSMAHEIEKLQAELADAENRARAAAAASVAGTDYVGGYAYPEAGYRGPLYPDHYPMPQFQGVINESTQYVAAGGLPNGPNGACDVQHPTLHE</sequence>
<gene>
    <name evidence="1" type="ORF">M9H77_00983</name>
</gene>
<comment type="caution">
    <text evidence="1">The sequence shown here is derived from an EMBL/GenBank/DDBJ whole genome shotgun (WGS) entry which is preliminary data.</text>
</comment>
<evidence type="ECO:0000313" key="2">
    <source>
        <dbReference type="Proteomes" id="UP001060085"/>
    </source>
</evidence>
<protein>
    <submittedName>
        <fullName evidence="1">Uncharacterized protein</fullName>
    </submittedName>
</protein>
<evidence type="ECO:0000313" key="1">
    <source>
        <dbReference type="EMBL" id="KAI5679756.1"/>
    </source>
</evidence>
<dbReference type="EMBL" id="CM044701">
    <property type="protein sequence ID" value="KAI5679756.1"/>
    <property type="molecule type" value="Genomic_DNA"/>
</dbReference>
<accession>A0ACC0C498</accession>
<keyword evidence="2" id="KW-1185">Reference proteome</keyword>
<organism evidence="1 2">
    <name type="scientific">Catharanthus roseus</name>
    <name type="common">Madagascar periwinkle</name>
    <name type="synonym">Vinca rosea</name>
    <dbReference type="NCBI Taxonomy" id="4058"/>
    <lineage>
        <taxon>Eukaryota</taxon>
        <taxon>Viridiplantae</taxon>
        <taxon>Streptophyta</taxon>
        <taxon>Embryophyta</taxon>
        <taxon>Tracheophyta</taxon>
        <taxon>Spermatophyta</taxon>
        <taxon>Magnoliopsida</taxon>
        <taxon>eudicotyledons</taxon>
        <taxon>Gunneridae</taxon>
        <taxon>Pentapetalae</taxon>
        <taxon>asterids</taxon>
        <taxon>lamiids</taxon>
        <taxon>Gentianales</taxon>
        <taxon>Apocynaceae</taxon>
        <taxon>Rauvolfioideae</taxon>
        <taxon>Vinceae</taxon>
        <taxon>Catharanthinae</taxon>
        <taxon>Catharanthus</taxon>
    </lineage>
</organism>
<dbReference type="Proteomes" id="UP001060085">
    <property type="component" value="Linkage Group LG01"/>
</dbReference>
<name>A0ACC0C498_CATRO</name>
<proteinExistence type="predicted"/>